<dbReference type="AlphaFoldDB" id="K9DU35"/>
<dbReference type="GO" id="GO:0016020">
    <property type="term" value="C:membrane"/>
    <property type="evidence" value="ECO:0007669"/>
    <property type="project" value="InterPro"/>
</dbReference>
<name>K9DU35_9BURK</name>
<dbReference type="InterPro" id="IPR007049">
    <property type="entry name" value="Carb-sel_porin_OprB"/>
</dbReference>
<dbReference type="HOGENOM" id="CLU_029684_4_1_4"/>
<evidence type="ECO:0000256" key="1">
    <source>
        <dbReference type="ARBA" id="ARBA00008769"/>
    </source>
</evidence>
<keyword evidence="4" id="KW-1185">Reference proteome</keyword>
<sequence length="472" mass="50831">MSRSDRLRLSGACALVCAMGAGAAWAQAPNPARAGATDAAAATEAARKNVPQQPTDSGVLAALAERGIYTRLLLNMELAANPSGGIDQGATASQYVVGGADFDLDKLVGWSGGRIQATIIGIKSRSLTSFYIGGGTSAQENSAPFTLFRFLDLSFHQNFSLYNKNDLAFSIGRMSAFQTFAKSPFSTLFQNHAHSGALYGFSQSSGTVLAPLSTWGGRISYRPSDKTYVHAGSFSIDPATLDAGTHLWDFSSSRITGQNYMLETGYETDFHNDPMPGRIRLGAWYLDAARNDVYLNTEGRSFTRYGGARLTHRHGNGIYIMGDQVLSRPDLKSRRNLAMFASMVYNRSDAEAIKYTAKVGLVKTGTFAGRDSDTFGVVASTLKMPDKQVAFLSERRALGGGAGRVNSEGYVLEAAYSYALAPGVTVAPNIQYLHKPDSRVTPNYPRDIQDALVLGVRINANLGALFNFPRIQ</sequence>
<evidence type="ECO:0000256" key="2">
    <source>
        <dbReference type="RuleBase" id="RU363072"/>
    </source>
</evidence>
<feature type="signal peptide" evidence="2">
    <location>
        <begin position="1"/>
        <end position="26"/>
    </location>
</feature>
<reference evidence="3 4" key="1">
    <citation type="submission" date="2012-09" db="EMBL/GenBank/DDBJ databases">
        <title>The Genome Sequence of Massilia timonae CCUG 45783.</title>
        <authorList>
            <consortium name="The Broad Institute Genome Sequencing Platform"/>
            <person name="Earl A."/>
            <person name="Ward D."/>
            <person name="Feldgarden M."/>
            <person name="Gevers D."/>
            <person name="Huys G."/>
            <person name="Walker B."/>
            <person name="Young S.K."/>
            <person name="Zeng Q."/>
            <person name="Gargeya S."/>
            <person name="Fitzgerald M."/>
            <person name="Haas B."/>
            <person name="Abouelleil A."/>
            <person name="Alvarado L."/>
            <person name="Arachchi H.M."/>
            <person name="Berlin A.M."/>
            <person name="Chapman S.B."/>
            <person name="Goldberg J."/>
            <person name="Griggs A."/>
            <person name="Gujja S."/>
            <person name="Hansen M."/>
            <person name="Howarth C."/>
            <person name="Imamovic A."/>
            <person name="Larimer J."/>
            <person name="McCowen C."/>
            <person name="Montmayeur A."/>
            <person name="Murphy C."/>
            <person name="Neiman D."/>
            <person name="Pearson M."/>
            <person name="Priest M."/>
            <person name="Roberts A."/>
            <person name="Saif S."/>
            <person name="Shea T."/>
            <person name="Sisk P."/>
            <person name="Sykes S."/>
            <person name="Wortman J."/>
            <person name="Nusbaum C."/>
            <person name="Birren B."/>
        </authorList>
    </citation>
    <scope>NUCLEOTIDE SEQUENCE [LARGE SCALE GENOMIC DNA]</scope>
    <source>
        <strain evidence="3 4">CCUG 45783</strain>
    </source>
</reference>
<dbReference type="Proteomes" id="UP000009874">
    <property type="component" value="Unassembled WGS sequence"/>
</dbReference>
<comment type="similarity">
    <text evidence="1 2">Belongs to the OprB family.</text>
</comment>
<protein>
    <submittedName>
        <fullName evidence="3">Uncharacterized protein</fullName>
    </submittedName>
</protein>
<dbReference type="GO" id="GO:0015288">
    <property type="term" value="F:porin activity"/>
    <property type="evidence" value="ECO:0007669"/>
    <property type="project" value="InterPro"/>
</dbReference>
<dbReference type="PATRIC" id="fig|883126.3.peg.4020"/>
<dbReference type="GO" id="GO:0008643">
    <property type="term" value="P:carbohydrate transport"/>
    <property type="evidence" value="ECO:0007669"/>
    <property type="project" value="InterPro"/>
</dbReference>
<feature type="chain" id="PRO_5007231741" evidence="2">
    <location>
        <begin position="27"/>
        <end position="472"/>
    </location>
</feature>
<dbReference type="InterPro" id="IPR052932">
    <property type="entry name" value="OprB_Porin"/>
</dbReference>
<dbReference type="RefSeq" id="WP_005669379.1">
    <property type="nucleotide sequence ID" value="NZ_JH992924.1"/>
</dbReference>
<proteinExistence type="inferred from homology"/>
<accession>K9DU35</accession>
<dbReference type="EMBL" id="AGZI01000049">
    <property type="protein sequence ID" value="EKU80825.1"/>
    <property type="molecule type" value="Genomic_DNA"/>
</dbReference>
<keyword evidence="2" id="KW-0732">Signal</keyword>
<dbReference type="Gene3D" id="2.40.160.180">
    <property type="entry name" value="Carbohydrate-selective porin OprB"/>
    <property type="match status" value="1"/>
</dbReference>
<organism evidence="3 4">
    <name type="scientific">Massilia timonae CCUG 45783</name>
    <dbReference type="NCBI Taxonomy" id="883126"/>
    <lineage>
        <taxon>Bacteria</taxon>
        <taxon>Pseudomonadati</taxon>
        <taxon>Pseudomonadota</taxon>
        <taxon>Betaproteobacteria</taxon>
        <taxon>Burkholderiales</taxon>
        <taxon>Oxalobacteraceae</taxon>
        <taxon>Telluria group</taxon>
        <taxon>Massilia</taxon>
    </lineage>
</organism>
<dbReference type="OrthoDB" id="5755240at2"/>
<comment type="caution">
    <text evidence="3">The sequence shown here is derived from an EMBL/GenBank/DDBJ whole genome shotgun (WGS) entry which is preliminary data.</text>
</comment>
<dbReference type="Pfam" id="PF04966">
    <property type="entry name" value="OprB"/>
    <property type="match status" value="1"/>
</dbReference>
<gene>
    <name evidence="3" type="ORF">HMPREF9710_03992</name>
</gene>
<evidence type="ECO:0000313" key="3">
    <source>
        <dbReference type="EMBL" id="EKU80825.1"/>
    </source>
</evidence>
<dbReference type="eggNOG" id="COG3659">
    <property type="taxonomic scope" value="Bacteria"/>
</dbReference>
<dbReference type="PANTHER" id="PTHR37944">
    <property type="entry name" value="PORIN B"/>
    <property type="match status" value="1"/>
</dbReference>
<dbReference type="PANTHER" id="PTHR37944:SF1">
    <property type="entry name" value="PORIN B"/>
    <property type="match status" value="1"/>
</dbReference>
<evidence type="ECO:0000313" key="4">
    <source>
        <dbReference type="Proteomes" id="UP000009874"/>
    </source>
</evidence>
<dbReference type="InterPro" id="IPR038673">
    <property type="entry name" value="OprB_sf"/>
</dbReference>